<evidence type="ECO:0000313" key="2">
    <source>
        <dbReference type="EMBL" id="OGH61671.1"/>
    </source>
</evidence>
<keyword evidence="1" id="KW-0732">Signal</keyword>
<sequence length="227" mass="24237">MNSFTKIAIGVMALVLVCGCETAAASANATATDADSSAETHNQSALAALHGVGLPKPATDTTELSASQDADNDHFNVEIDCNDQNPDVHPGAFEFCDYIDNNCNGAVDENWKTVFDGAYGQPCSSLGTNGCWSEGIWACDFTRKWLSCNASPRTPTLEVCDSVDNDCNGETDTDEWPLLGEPCETEEDGCTRVGLWVCDSYTKNSYCTAENKPTTDTPENCPATSSQ</sequence>
<accession>A0A1F6LQJ4</accession>
<protein>
    <recommendedName>
        <fullName evidence="4">SRCR domain-containing protein</fullName>
    </recommendedName>
</protein>
<dbReference type="PROSITE" id="PS51257">
    <property type="entry name" value="PROKAR_LIPOPROTEIN"/>
    <property type="match status" value="1"/>
</dbReference>
<dbReference type="InterPro" id="IPR021655">
    <property type="entry name" value="Put_metal-bd"/>
</dbReference>
<proteinExistence type="predicted"/>
<reference evidence="2 3" key="1">
    <citation type="journal article" date="2016" name="Nat. Commun.">
        <title>Thousands of microbial genomes shed light on interconnected biogeochemical processes in an aquifer system.</title>
        <authorList>
            <person name="Anantharaman K."/>
            <person name="Brown C.T."/>
            <person name="Hug L.A."/>
            <person name="Sharon I."/>
            <person name="Castelle C.J."/>
            <person name="Probst A.J."/>
            <person name="Thomas B.C."/>
            <person name="Singh A."/>
            <person name="Wilkins M.J."/>
            <person name="Karaoz U."/>
            <person name="Brodie E.L."/>
            <person name="Williams K.H."/>
            <person name="Hubbard S.S."/>
            <person name="Banfield J.F."/>
        </authorList>
    </citation>
    <scope>NUCLEOTIDE SEQUENCE [LARGE SCALE GENOMIC DNA]</scope>
</reference>
<gene>
    <name evidence="2" type="ORF">A2848_01850</name>
</gene>
<name>A0A1F6LQJ4_9BACT</name>
<feature type="signal peptide" evidence="1">
    <location>
        <begin position="1"/>
        <end position="23"/>
    </location>
</feature>
<dbReference type="Proteomes" id="UP000176329">
    <property type="component" value="Unassembled WGS sequence"/>
</dbReference>
<evidence type="ECO:0000256" key="1">
    <source>
        <dbReference type="SAM" id="SignalP"/>
    </source>
</evidence>
<dbReference type="Pfam" id="PF11617">
    <property type="entry name" value="Cu-binding_MopE"/>
    <property type="match status" value="2"/>
</dbReference>
<dbReference type="EMBL" id="MFPV01000040">
    <property type="protein sequence ID" value="OGH61671.1"/>
    <property type="molecule type" value="Genomic_DNA"/>
</dbReference>
<evidence type="ECO:0000313" key="3">
    <source>
        <dbReference type="Proteomes" id="UP000176329"/>
    </source>
</evidence>
<comment type="caution">
    <text evidence="2">The sequence shown here is derived from an EMBL/GenBank/DDBJ whole genome shotgun (WGS) entry which is preliminary data.</text>
</comment>
<feature type="chain" id="PRO_5009525474" description="SRCR domain-containing protein" evidence="1">
    <location>
        <begin position="24"/>
        <end position="227"/>
    </location>
</feature>
<evidence type="ECO:0008006" key="4">
    <source>
        <dbReference type="Google" id="ProtNLM"/>
    </source>
</evidence>
<dbReference type="AlphaFoldDB" id="A0A1F6LQJ4"/>
<organism evidence="2 3">
    <name type="scientific">Candidatus Magasanikbacteria bacterium RIFCSPHIGHO2_01_FULL_50_8</name>
    <dbReference type="NCBI Taxonomy" id="1798674"/>
    <lineage>
        <taxon>Bacteria</taxon>
        <taxon>Candidatus Magasanikiibacteriota</taxon>
    </lineage>
</organism>